<protein>
    <submittedName>
        <fullName evidence="2">Uncharacterized protein</fullName>
    </submittedName>
</protein>
<feature type="compositionally biased region" description="Polar residues" evidence="1">
    <location>
        <begin position="41"/>
        <end position="72"/>
    </location>
</feature>
<proteinExistence type="predicted"/>
<feature type="compositionally biased region" description="Basic and acidic residues" evidence="1">
    <location>
        <begin position="73"/>
        <end position="93"/>
    </location>
</feature>
<dbReference type="Proteomes" id="UP000018745">
    <property type="component" value="Chromosome"/>
</dbReference>
<evidence type="ECO:0000313" key="3">
    <source>
        <dbReference type="Proteomes" id="UP000018745"/>
    </source>
</evidence>
<feature type="compositionally biased region" description="Basic and acidic residues" evidence="1">
    <location>
        <begin position="153"/>
        <end position="168"/>
    </location>
</feature>
<keyword evidence="3" id="KW-1185">Reference proteome</keyword>
<evidence type="ECO:0000313" key="2">
    <source>
        <dbReference type="EMBL" id="AHC40470.1"/>
    </source>
</evidence>
<dbReference type="EMBL" id="CP006935">
    <property type="protein sequence ID" value="AHC40470.1"/>
    <property type="molecule type" value="Genomic_DNA"/>
</dbReference>
<feature type="compositionally biased region" description="Low complexity" evidence="1">
    <location>
        <begin position="28"/>
        <end position="40"/>
    </location>
</feature>
<sequence>MSLSFSLISKYLLSSSVVTGTVLGVISSRTSSDSTDQSRQGKTTISEQINNPENIGNQQGTLSNEYESTEPMTKSKEKMEHEGQILMDTEKSGDGASPTQTDPNVSEEEQQEQIEGLSPSTALETIKQGPEQVPEVINNIGGDTTPKPLDIAEAEKEDSSTREQKTNTDKSNWISFKTGSSEIIERYEFSDTKCSRA</sequence>
<gene>
    <name evidence="2" type="ORF">OVS_03610</name>
</gene>
<evidence type="ECO:0000256" key="1">
    <source>
        <dbReference type="SAM" id="MobiDB-lite"/>
    </source>
</evidence>
<name>A0ABM5P235_9MOLU</name>
<dbReference type="RefSeq" id="WP_024071480.1">
    <property type="nucleotide sequence ID" value="NC_023062.1"/>
</dbReference>
<feature type="region of interest" description="Disordered" evidence="1">
    <location>
        <begin position="28"/>
        <end position="173"/>
    </location>
</feature>
<reference evidence="2 3" key="1">
    <citation type="journal article" date="2014" name="Genome Announc.">
        <title>Complete Genome Sequence of Mycoplasma ovis Strain Michigan, a Hemoplasma of Sheep with Two Distinct 16S rRNA Genes.</title>
        <authorList>
            <person name="Deshuillers P.L."/>
            <person name="Santos A.P."/>
            <person name="do Nascimento N.C."/>
            <person name="Hampel J.A."/>
            <person name="Bergin I.L."/>
            <person name="Dyson M.C."/>
            <person name="Messick J.B."/>
        </authorList>
    </citation>
    <scope>NUCLEOTIDE SEQUENCE [LARGE SCALE GENOMIC DNA]</scope>
    <source>
        <strain evidence="2 3">Michigan</strain>
    </source>
</reference>
<accession>A0ABM5P235</accession>
<organism evidence="2 3">
    <name type="scientific">Mycoplasma ovis str. Michigan</name>
    <dbReference type="NCBI Taxonomy" id="1415773"/>
    <lineage>
        <taxon>Bacteria</taxon>
        <taxon>Bacillati</taxon>
        <taxon>Mycoplasmatota</taxon>
        <taxon>Mollicutes</taxon>
        <taxon>Mycoplasmataceae</taxon>
        <taxon>Mycoplasma</taxon>
    </lineage>
</organism>